<reference evidence="2 3" key="1">
    <citation type="submission" date="2019-01" db="EMBL/GenBank/DDBJ databases">
        <title>Bacillus sp. M5HDSG1-1, whole genome shotgun sequence.</title>
        <authorList>
            <person name="Tuo L."/>
        </authorList>
    </citation>
    <scope>NUCLEOTIDE SEQUENCE [LARGE SCALE GENOMIC DNA]</scope>
    <source>
        <strain evidence="2 3">M5HDSG1-1</strain>
    </source>
</reference>
<evidence type="ECO:0000256" key="1">
    <source>
        <dbReference type="SAM" id="MobiDB-lite"/>
    </source>
</evidence>
<evidence type="ECO:0000313" key="3">
    <source>
        <dbReference type="Proteomes" id="UP000288024"/>
    </source>
</evidence>
<keyword evidence="3" id="KW-1185">Reference proteome</keyword>
<dbReference type="AlphaFoldDB" id="A0A3S2TTU5"/>
<organism evidence="2 3">
    <name type="scientific">Niallia taxi</name>
    <dbReference type="NCBI Taxonomy" id="2499688"/>
    <lineage>
        <taxon>Bacteria</taxon>
        <taxon>Bacillati</taxon>
        <taxon>Bacillota</taxon>
        <taxon>Bacilli</taxon>
        <taxon>Bacillales</taxon>
        <taxon>Bacillaceae</taxon>
        <taxon>Niallia</taxon>
    </lineage>
</organism>
<sequence length="74" mass="7783">MDDLGRSLNPGPNVAFSGGVGDVSTYLKAESRADGVGKVSGDVIKCAGNGITKDEYKNLRKKSPSNDVRKMVNP</sequence>
<gene>
    <name evidence="2" type="ORF">EM808_15560</name>
</gene>
<evidence type="ECO:0000313" key="2">
    <source>
        <dbReference type="EMBL" id="RVT61656.1"/>
    </source>
</evidence>
<protein>
    <submittedName>
        <fullName evidence="2">Uncharacterized protein</fullName>
    </submittedName>
</protein>
<feature type="region of interest" description="Disordered" evidence="1">
    <location>
        <begin position="1"/>
        <end position="20"/>
    </location>
</feature>
<accession>A0A3S2TTU5</accession>
<dbReference type="Proteomes" id="UP000288024">
    <property type="component" value="Unassembled WGS sequence"/>
</dbReference>
<dbReference type="RefSeq" id="WP_127739113.1">
    <property type="nucleotide sequence ID" value="NZ_CP196002.1"/>
</dbReference>
<comment type="caution">
    <text evidence="2">The sequence shown here is derived from an EMBL/GenBank/DDBJ whole genome shotgun (WGS) entry which is preliminary data.</text>
</comment>
<proteinExistence type="predicted"/>
<name>A0A3S2TTU5_9BACI</name>
<dbReference type="EMBL" id="RZTZ01000005">
    <property type="protein sequence ID" value="RVT61656.1"/>
    <property type="molecule type" value="Genomic_DNA"/>
</dbReference>